<feature type="compositionally biased region" description="Low complexity" evidence="1">
    <location>
        <begin position="530"/>
        <end position="548"/>
    </location>
</feature>
<dbReference type="OrthoDB" id="5403181at2759"/>
<feature type="domain" description="DUF3074" evidence="2">
    <location>
        <begin position="115"/>
        <end position="380"/>
    </location>
</feature>
<gene>
    <name evidence="3" type="ORF">HYALB_00000041</name>
</gene>
<feature type="region of interest" description="Disordered" evidence="1">
    <location>
        <begin position="43"/>
        <end position="80"/>
    </location>
</feature>
<comment type="caution">
    <text evidence="3">The sequence shown here is derived from an EMBL/GenBank/DDBJ whole genome shotgun (WGS) entry which is preliminary data.</text>
</comment>
<evidence type="ECO:0000256" key="1">
    <source>
        <dbReference type="SAM" id="MobiDB-lite"/>
    </source>
</evidence>
<sequence length="767" mass="84500">MAALHEALKTLGPLEYSSAPKENLQPFLTEAFSAGQLIVDSVPIPAPTDSSPLRSRASSASSASEILPSQARSAPPPPNVEALQKEWKSVKVAANVNPLGMSVYKCGGKDGKGAWFARRSVHEGLGFSKWKRALEREFPETMKVQGGPGEGNIRGIGGERRVEFENVEGVGKVEVYLLSAQFPGPTTPRDFVTMFLTSDQALQKDENGECPRHFMVISRPCIHPDTPARDGFIRGQYESVEFIREIPIIKKKSSSTTNFLNSGLSNARKRSSSLLSREAIVQNASQNFGGGENETGPQDDAAHGDSGRARGHTISFDHSRGATAKGERMDVPPEEDIESNPIEWIMITRSDPGGSVPRFMIERGTPGGIVSDASKFLDWACSKDIDDLQSDEEMESETDKAEKKEYKQRQHDHERDLHNYQTNGHLAGIEESSSPQSEYLPALPPRPVAVQNGPFEEKDAEVAYNSNAYSSGLYSMINGAAGMAGGFIASHAPQVVTDHLPTYIHQPSQEPLRGELEETTAPASLRRDSTSTLSSVSSVGSFASALSRADSEERDRDHDTSSLQTTQSDDPDTKATAIKAKELAKLAEKKRKLDEKLEKAKSRERSKSSADTSKEEEAIRKHEERHQRELRKLEEKEKKELDKLERKKAKEERKVEERRKKRDERDEKTRVAKELEDLRGEVGMLRKEREILRTQVGDLQRENTALAVRVGRLGALGEEVLRDVRKETGKGVRSRASSLKGLSETRSSFRSGGSGGSKEGSKLGETS</sequence>
<feature type="region of interest" description="Disordered" evidence="1">
    <location>
        <begin position="720"/>
        <end position="767"/>
    </location>
</feature>
<dbReference type="InterPro" id="IPR023393">
    <property type="entry name" value="START-like_dom_sf"/>
</dbReference>
<dbReference type="Proteomes" id="UP000701801">
    <property type="component" value="Unassembled WGS sequence"/>
</dbReference>
<evidence type="ECO:0000313" key="3">
    <source>
        <dbReference type="EMBL" id="CAG8973279.1"/>
    </source>
</evidence>
<dbReference type="PANTHER" id="PTHR40370:SF1">
    <property type="entry name" value="DUF3074 DOMAIN-CONTAINING PROTEIN"/>
    <property type="match status" value="1"/>
</dbReference>
<feature type="region of interest" description="Disordered" evidence="1">
    <location>
        <begin position="387"/>
        <end position="413"/>
    </location>
</feature>
<feature type="region of interest" description="Disordered" evidence="1">
    <location>
        <begin position="286"/>
        <end position="335"/>
    </location>
</feature>
<feature type="region of interest" description="Disordered" evidence="1">
    <location>
        <begin position="594"/>
        <end position="675"/>
    </location>
</feature>
<dbReference type="AlphaFoldDB" id="A0A9N9LDN4"/>
<organism evidence="3 4">
    <name type="scientific">Hymenoscyphus albidus</name>
    <dbReference type="NCBI Taxonomy" id="595503"/>
    <lineage>
        <taxon>Eukaryota</taxon>
        <taxon>Fungi</taxon>
        <taxon>Dikarya</taxon>
        <taxon>Ascomycota</taxon>
        <taxon>Pezizomycotina</taxon>
        <taxon>Leotiomycetes</taxon>
        <taxon>Helotiales</taxon>
        <taxon>Helotiaceae</taxon>
        <taxon>Hymenoscyphus</taxon>
    </lineage>
</organism>
<feature type="region of interest" description="Disordered" evidence="1">
    <location>
        <begin position="510"/>
        <end position="574"/>
    </location>
</feature>
<keyword evidence="4" id="KW-1185">Reference proteome</keyword>
<accession>A0A9N9LDN4</accession>
<feature type="compositionally biased region" description="Basic and acidic residues" evidence="1">
    <location>
        <begin position="397"/>
        <end position="413"/>
    </location>
</feature>
<feature type="compositionally biased region" description="Basic and acidic residues" evidence="1">
    <location>
        <begin position="549"/>
        <end position="560"/>
    </location>
</feature>
<dbReference type="InterPro" id="IPR024500">
    <property type="entry name" value="DUF3074"/>
</dbReference>
<dbReference type="SUPFAM" id="SSF55961">
    <property type="entry name" value="Bet v1-like"/>
    <property type="match status" value="1"/>
</dbReference>
<dbReference type="PANTHER" id="PTHR40370">
    <property type="entry name" value="EXPRESSED PROTEIN"/>
    <property type="match status" value="1"/>
</dbReference>
<protein>
    <recommendedName>
        <fullName evidence="2">DUF3074 domain-containing protein</fullName>
    </recommendedName>
</protein>
<dbReference type="EMBL" id="CAJVRM010000068">
    <property type="protein sequence ID" value="CAG8973279.1"/>
    <property type="molecule type" value="Genomic_DNA"/>
</dbReference>
<dbReference type="Pfam" id="PF11274">
    <property type="entry name" value="DUF3074"/>
    <property type="match status" value="1"/>
</dbReference>
<evidence type="ECO:0000259" key="2">
    <source>
        <dbReference type="Pfam" id="PF11274"/>
    </source>
</evidence>
<feature type="compositionally biased region" description="Basic and acidic residues" evidence="1">
    <location>
        <begin position="315"/>
        <end position="331"/>
    </location>
</feature>
<proteinExistence type="predicted"/>
<feature type="compositionally biased region" description="Low complexity" evidence="1">
    <location>
        <begin position="50"/>
        <end position="69"/>
    </location>
</feature>
<dbReference type="Gene3D" id="3.30.530.20">
    <property type="match status" value="1"/>
</dbReference>
<feature type="compositionally biased region" description="Acidic residues" evidence="1">
    <location>
        <begin position="387"/>
        <end position="396"/>
    </location>
</feature>
<reference evidence="3" key="1">
    <citation type="submission" date="2021-07" db="EMBL/GenBank/DDBJ databases">
        <authorList>
            <person name="Durling M."/>
        </authorList>
    </citation>
    <scope>NUCLEOTIDE SEQUENCE</scope>
</reference>
<feature type="compositionally biased region" description="Basic and acidic residues" evidence="1">
    <location>
        <begin position="720"/>
        <end position="730"/>
    </location>
</feature>
<evidence type="ECO:0000313" key="4">
    <source>
        <dbReference type="Proteomes" id="UP000701801"/>
    </source>
</evidence>
<name>A0A9N9LDN4_9HELO</name>